<keyword evidence="4" id="KW-1185">Reference proteome</keyword>
<name>A0ABT3R6T3_9HYPH</name>
<proteinExistence type="predicted"/>
<dbReference type="Gene3D" id="3.40.50.410">
    <property type="entry name" value="von Willebrand factor, type A domain"/>
    <property type="match status" value="1"/>
</dbReference>
<feature type="transmembrane region" description="Helical" evidence="1">
    <location>
        <begin position="21"/>
        <end position="43"/>
    </location>
</feature>
<dbReference type="SUPFAM" id="SSF53300">
    <property type="entry name" value="vWA-like"/>
    <property type="match status" value="1"/>
</dbReference>
<keyword evidence="1" id="KW-0812">Transmembrane</keyword>
<reference evidence="3 4" key="1">
    <citation type="journal article" date="2016" name="Int. J. Syst. Evol. Microbiol.">
        <title>Labrenzia salina sp. nov., isolated from the rhizosphere of the halophyte Arthrocnemum macrostachyum.</title>
        <authorList>
            <person name="Camacho M."/>
            <person name="Redondo-Gomez S."/>
            <person name="Rodriguez-Llorente I."/>
            <person name="Rohde M."/>
            <person name="Sproer C."/>
            <person name="Schumann P."/>
            <person name="Klenk H.P."/>
            <person name="Montero-Calasanz M.D.C."/>
        </authorList>
    </citation>
    <scope>NUCLEOTIDE SEQUENCE [LARGE SCALE GENOMIC DNA]</scope>
    <source>
        <strain evidence="3 4">DSM 29163</strain>
    </source>
</reference>
<evidence type="ECO:0000259" key="2">
    <source>
        <dbReference type="Pfam" id="PF13400"/>
    </source>
</evidence>
<dbReference type="RefSeq" id="WP_265965178.1">
    <property type="nucleotide sequence ID" value="NZ_JAPEVI010000003.1"/>
</dbReference>
<sequence>MNKSQFNRLRSLFRDLVQDKSASILPLFGLTVVLLVVMGGLAVDISRAVSAREKLSYALDAAALSLAAELSSSLMTDKEIKEALSDSMKANLGNAEFLDEALKNLTHTVDPENGQVSVSSSASLENYFLDIGGFGKEAMGPEAFTFGTSAQATFSRYDVELAMVLDVTGSMASHVESLKKAAWSALNILIPKDTSEAESKVRISMIPYSEGVNLGEFANKVAQGAQGTQNCVTERLGAAQFTDDPYDYDSENENSYFGGGSKGCAPSPQLEPLTAKRNKIDAAIGKLTTSGGTAGQTGIAWGWYTLSPKWADLWPKASVPASYDDEKILKFAIIMTDGDFNRYYYKESLTKKQCQDRWYITETCKNGTNEYWRPDSSWGYWGESSQRAMELCSGMKAEGIKVYSIFFGPYKYNPVKVMENCASENGYYYANSEEELIQAFGNIAKKIQAIHLSK</sequence>
<gene>
    <name evidence="3" type="ORF">ON753_21140</name>
</gene>
<keyword evidence="1" id="KW-0472">Membrane</keyword>
<accession>A0ABT3R6T3</accession>
<evidence type="ECO:0000256" key="1">
    <source>
        <dbReference type="SAM" id="Phobius"/>
    </source>
</evidence>
<keyword evidence="1" id="KW-1133">Transmembrane helix</keyword>
<feature type="domain" description="Putative Flp pilus-assembly TadG-like N-terminal" evidence="2">
    <location>
        <begin position="23"/>
        <end position="65"/>
    </location>
</feature>
<dbReference type="EMBL" id="JAPEVI010000003">
    <property type="protein sequence ID" value="MCX2724846.1"/>
    <property type="molecule type" value="Genomic_DNA"/>
</dbReference>
<organism evidence="3 4">
    <name type="scientific">Roseibium salinum</name>
    <dbReference type="NCBI Taxonomy" id="1604349"/>
    <lineage>
        <taxon>Bacteria</taxon>
        <taxon>Pseudomonadati</taxon>
        <taxon>Pseudomonadota</taxon>
        <taxon>Alphaproteobacteria</taxon>
        <taxon>Hyphomicrobiales</taxon>
        <taxon>Stappiaceae</taxon>
        <taxon>Roseibium</taxon>
    </lineage>
</organism>
<dbReference type="Proteomes" id="UP001300261">
    <property type="component" value="Unassembled WGS sequence"/>
</dbReference>
<evidence type="ECO:0000313" key="4">
    <source>
        <dbReference type="Proteomes" id="UP001300261"/>
    </source>
</evidence>
<comment type="caution">
    <text evidence="3">The sequence shown here is derived from an EMBL/GenBank/DDBJ whole genome shotgun (WGS) entry which is preliminary data.</text>
</comment>
<evidence type="ECO:0000313" key="3">
    <source>
        <dbReference type="EMBL" id="MCX2724846.1"/>
    </source>
</evidence>
<dbReference type="InterPro" id="IPR036465">
    <property type="entry name" value="vWFA_dom_sf"/>
</dbReference>
<protein>
    <submittedName>
        <fullName evidence="3">Tad domain-containing protein</fullName>
    </submittedName>
</protein>
<dbReference type="Pfam" id="PF13400">
    <property type="entry name" value="Tad"/>
    <property type="match status" value="1"/>
</dbReference>
<dbReference type="InterPro" id="IPR028087">
    <property type="entry name" value="Tad_N"/>
</dbReference>